<comment type="caution">
    <text evidence="2">The sequence shown here is derived from an EMBL/GenBank/DDBJ whole genome shotgun (WGS) entry which is preliminary data.</text>
</comment>
<dbReference type="Proteomes" id="UP001448207">
    <property type="component" value="Unassembled WGS sequence"/>
</dbReference>
<keyword evidence="1" id="KW-0472">Membrane</keyword>
<keyword evidence="1" id="KW-0812">Transmembrane</keyword>
<feature type="non-terminal residue" evidence="2">
    <location>
        <position position="74"/>
    </location>
</feature>
<sequence>MALISFLYFFFYMPIFSIFFYFFFTFFVYVLSYSFLFMLHLCIPRPSFLLCTFTLAFWLTSFFLLLLFYCSLVN</sequence>
<keyword evidence="3" id="KW-1185">Reference proteome</keyword>
<keyword evidence="1" id="KW-1133">Transmembrane helix</keyword>
<evidence type="ECO:0000313" key="3">
    <source>
        <dbReference type="Proteomes" id="UP001448207"/>
    </source>
</evidence>
<feature type="transmembrane region" description="Helical" evidence="1">
    <location>
        <begin position="48"/>
        <end position="69"/>
    </location>
</feature>
<gene>
    <name evidence="2" type="ORF">J3Q64DRAFT_1765614</name>
</gene>
<organism evidence="2 3">
    <name type="scientific">Phycomyces blakesleeanus</name>
    <dbReference type="NCBI Taxonomy" id="4837"/>
    <lineage>
        <taxon>Eukaryota</taxon>
        <taxon>Fungi</taxon>
        <taxon>Fungi incertae sedis</taxon>
        <taxon>Mucoromycota</taxon>
        <taxon>Mucoromycotina</taxon>
        <taxon>Mucoromycetes</taxon>
        <taxon>Mucorales</taxon>
        <taxon>Phycomycetaceae</taxon>
        <taxon>Phycomyces</taxon>
    </lineage>
</organism>
<evidence type="ECO:0000256" key="1">
    <source>
        <dbReference type="SAM" id="Phobius"/>
    </source>
</evidence>
<feature type="transmembrane region" description="Helical" evidence="1">
    <location>
        <begin position="6"/>
        <end position="36"/>
    </location>
</feature>
<reference evidence="2 3" key="1">
    <citation type="submission" date="2024-04" db="EMBL/GenBank/DDBJ databases">
        <title>Symmetric and asymmetric DNA N6-adenine methylation regulates different biological responses in Mucorales.</title>
        <authorList>
            <consortium name="Lawrence Berkeley National Laboratory"/>
            <person name="Lax C."/>
            <person name="Mondo S.J."/>
            <person name="Osorio-Concepcion M."/>
            <person name="Muszewska A."/>
            <person name="Corrochano-Luque M."/>
            <person name="Gutierrez G."/>
            <person name="Riley R."/>
            <person name="Lipzen A."/>
            <person name="Guo J."/>
            <person name="Hundley H."/>
            <person name="Amirebrahimi M."/>
            <person name="Ng V."/>
            <person name="Lorenzo-Gutierrez D."/>
            <person name="Binder U."/>
            <person name="Yang J."/>
            <person name="Song Y."/>
            <person name="Canovas D."/>
            <person name="Navarro E."/>
            <person name="Freitag M."/>
            <person name="Gabaldon T."/>
            <person name="Grigoriev I.V."/>
            <person name="Corrochano L.M."/>
            <person name="Nicolas F.E."/>
            <person name="Garre V."/>
        </authorList>
    </citation>
    <scope>NUCLEOTIDE SEQUENCE [LARGE SCALE GENOMIC DNA]</scope>
    <source>
        <strain evidence="2 3">L51</strain>
    </source>
</reference>
<accession>A0ABR3APT4</accession>
<proteinExistence type="predicted"/>
<evidence type="ECO:0000313" key="2">
    <source>
        <dbReference type="EMBL" id="KAL0078673.1"/>
    </source>
</evidence>
<name>A0ABR3APT4_PHYBL</name>
<protein>
    <submittedName>
        <fullName evidence="2">Uncharacterized protein</fullName>
    </submittedName>
</protein>
<dbReference type="EMBL" id="JBCLYO010000024">
    <property type="protein sequence ID" value="KAL0078673.1"/>
    <property type="molecule type" value="Genomic_DNA"/>
</dbReference>